<dbReference type="SUPFAM" id="SSF57959">
    <property type="entry name" value="Leucine zipper domain"/>
    <property type="match status" value="1"/>
</dbReference>
<dbReference type="EMBL" id="OZ019893">
    <property type="protein sequence ID" value="CAK9190213.1"/>
    <property type="molecule type" value="Genomic_DNA"/>
</dbReference>
<accession>A0ABP0T9W8</accession>
<dbReference type="InterPro" id="IPR004827">
    <property type="entry name" value="bZIP"/>
</dbReference>
<keyword evidence="1" id="KW-0805">Transcription regulation</keyword>
<gene>
    <name evidence="8" type="ORF">CSSPTR1EN2_LOCUS763</name>
</gene>
<evidence type="ECO:0000256" key="1">
    <source>
        <dbReference type="ARBA" id="ARBA00023015"/>
    </source>
</evidence>
<keyword evidence="5" id="KW-0175">Coiled coil</keyword>
<evidence type="ECO:0000256" key="6">
    <source>
        <dbReference type="SAM" id="MobiDB-lite"/>
    </source>
</evidence>
<dbReference type="PROSITE" id="PS00036">
    <property type="entry name" value="BZIP_BASIC"/>
    <property type="match status" value="1"/>
</dbReference>
<reference evidence="8 9" key="1">
    <citation type="submission" date="2024-02" db="EMBL/GenBank/DDBJ databases">
        <authorList>
            <consortium name="ELIXIR-Norway"/>
            <consortium name="Elixir Norway"/>
        </authorList>
    </citation>
    <scope>NUCLEOTIDE SEQUENCE [LARGE SCALE GENOMIC DNA]</scope>
</reference>
<dbReference type="Pfam" id="PF00170">
    <property type="entry name" value="bZIP_1"/>
    <property type="match status" value="1"/>
</dbReference>
<evidence type="ECO:0000256" key="2">
    <source>
        <dbReference type="ARBA" id="ARBA00023125"/>
    </source>
</evidence>
<proteinExistence type="predicted"/>
<evidence type="ECO:0000256" key="4">
    <source>
        <dbReference type="ARBA" id="ARBA00023242"/>
    </source>
</evidence>
<keyword evidence="4" id="KW-0539">Nucleus</keyword>
<organism evidence="8 9">
    <name type="scientific">Sphagnum troendelagicum</name>
    <dbReference type="NCBI Taxonomy" id="128251"/>
    <lineage>
        <taxon>Eukaryota</taxon>
        <taxon>Viridiplantae</taxon>
        <taxon>Streptophyta</taxon>
        <taxon>Embryophyta</taxon>
        <taxon>Bryophyta</taxon>
        <taxon>Sphagnophytina</taxon>
        <taxon>Sphagnopsida</taxon>
        <taxon>Sphagnales</taxon>
        <taxon>Sphagnaceae</taxon>
        <taxon>Sphagnum</taxon>
    </lineage>
</organism>
<keyword evidence="3" id="KW-0804">Transcription</keyword>
<evidence type="ECO:0000256" key="3">
    <source>
        <dbReference type="ARBA" id="ARBA00023163"/>
    </source>
</evidence>
<feature type="domain" description="BZIP" evidence="7">
    <location>
        <begin position="255"/>
        <end position="318"/>
    </location>
</feature>
<feature type="coiled-coil region" evidence="5">
    <location>
        <begin position="308"/>
        <end position="335"/>
    </location>
</feature>
<feature type="region of interest" description="Disordered" evidence="6">
    <location>
        <begin position="258"/>
        <end position="278"/>
    </location>
</feature>
<dbReference type="Proteomes" id="UP001497512">
    <property type="component" value="Chromosome 1"/>
</dbReference>
<dbReference type="PANTHER" id="PTHR45764:SF38">
    <property type="entry name" value="BZIP TRANSCRIPTION FACTOR 44"/>
    <property type="match status" value="1"/>
</dbReference>
<evidence type="ECO:0000259" key="7">
    <source>
        <dbReference type="PROSITE" id="PS50217"/>
    </source>
</evidence>
<dbReference type="PROSITE" id="PS50217">
    <property type="entry name" value="BZIP"/>
    <property type="match status" value="1"/>
</dbReference>
<name>A0ABP0T9W8_9BRYO</name>
<protein>
    <recommendedName>
        <fullName evidence="7">BZIP domain-containing protein</fullName>
    </recommendedName>
</protein>
<evidence type="ECO:0000313" key="8">
    <source>
        <dbReference type="EMBL" id="CAK9190213.1"/>
    </source>
</evidence>
<dbReference type="SMART" id="SM00338">
    <property type="entry name" value="BRLZ"/>
    <property type="match status" value="1"/>
</dbReference>
<keyword evidence="9" id="KW-1185">Reference proteome</keyword>
<evidence type="ECO:0000256" key="5">
    <source>
        <dbReference type="SAM" id="Coils"/>
    </source>
</evidence>
<evidence type="ECO:0000313" key="9">
    <source>
        <dbReference type="Proteomes" id="UP001497512"/>
    </source>
</evidence>
<keyword evidence="2" id="KW-0238">DNA-binding</keyword>
<sequence length="528" mass="58306">MCLPPEISVSALPTFARRRDWRVVEELGSKAWGESYVLRDGVEQWSGAADGAAQDGCDRVVSRRDSDHHVDAAELCAAGIKLPLQSPVVIYENDKKAFDPEHSSTPARDRVAEGRGSLPLECGGDVYEPLEVTSAIAVEDLEKLEPVLLEGGGQGLICRPPPLGASGAPELESIGSFPAWFDCMTKIDAEIGATSLIEERSTTTANFEVDTKPVKKVPKLTKREKKQKAAAAVHSHEGSEADVCTDDETEPVLIDEKRKRRMLSNRASAQRSRQRRQDRLDQLEVLTAQLRVENASLLSKSNLALQLARKFEAENKKLMEKAQNLTNELVEARKMVPATRRLHEESHSSPHTCPDFSEIVGEADLSPVVKLKLENAPDDDNKPLQSAVSKSYVTVDDQMEMGYTSEDAEMTADCNKKTAESHIKVQVSDSGSPVRDVKMASVRSPVSCKIGCKNSEVFQLPSSLPQESVFTPVKEVPVMNPMTYSRDLFEELRDLFEFDTADDPHNNIEVLNTMDQTWLNSFAECLNA</sequence>
<dbReference type="InterPro" id="IPR046347">
    <property type="entry name" value="bZIP_sf"/>
</dbReference>
<dbReference type="PANTHER" id="PTHR45764">
    <property type="entry name" value="BZIP TRANSCRIPTION FACTOR 44"/>
    <property type="match status" value="1"/>
</dbReference>
<dbReference type="Gene3D" id="1.20.5.170">
    <property type="match status" value="1"/>
</dbReference>